<feature type="compositionally biased region" description="Acidic residues" evidence="1">
    <location>
        <begin position="78"/>
        <end position="89"/>
    </location>
</feature>
<evidence type="ECO:0000313" key="2">
    <source>
        <dbReference type="EMBL" id="CDR87947.1"/>
    </source>
</evidence>
<feature type="region of interest" description="Disordered" evidence="1">
    <location>
        <begin position="495"/>
        <end position="533"/>
    </location>
</feature>
<evidence type="ECO:0000256" key="1">
    <source>
        <dbReference type="SAM" id="MobiDB-lite"/>
    </source>
</evidence>
<sequence length="865" mass="92533">MPISPSTSISDPTSLRQPDDLPIPVAASLETSADATACHNTFSHEKAFDSPPAIRRGRRSFQRLPISKLAASLKDAEASEFEFENDQDVEATREGEENLPQSPGDSPVSRFSPYQEERSPTATLFTRLVFGFQSHKRSRNRSGSVGSGKRLHASPPPASPAPRGLALEPEDFIVPKRKVAKRKPIPTSLFSSVSGERDKQCSVSVPDVFSDFNSHVYDEEEGSHKIDARNSLGLFLPTIELQQQQPHASTSGTLTDPNLDQVSDTQAWASQHRLRRSTRSISESHSRRRVTSLGASRVSSTTSTSTQITFARRTVDFAGLSDSTSSDSSSGDDREHTTKRGRTRGGSEPVYPCSFERFSIDDSRPLRRVSRKRTGEMRSVYLSDPSTDSLLRRLQPLLMQNVKGGEEGEAIEVLKTPDETSQATFGNLARISMSFSSPSKGGSLGSVDSGFSRRGSGGSENWGGLGSSSGDGLSTASMAVLQQQIQMQNWQRMVGADSGGVGGRRREEEKEDGSREKATRVGEGRQDEGEMGLVKQYGAMRITQWPSSDELDEAEPHSRSSTQSSSTSDSRQPSSAVGLRHMFSDSHLSTTTGSEAEAISLRQRRAKPLITIALSTSASSKPTTTATTTTNSSSRFSADVIGPFIPLRKNPSQSILSPSSIHSPPPCPPSCTPLPDLPVPKSAPIVVPSVNGKVLNNKRSFVRSSSTPVSPLDTPTVVKRGPRGAPKSQSCNIDSAYNFGRLTTSISQDGGDTADSSVLHTPPLTGGLPLMMVVSDHKQRDQPMTPLSALTESSIATPLTAQPVGGVVGGKFDSLLAYLSSSRGDGEKVGEAERGKRGQAKGAAEGGDANEVGMASDEVVYGLAL</sequence>
<feature type="compositionally biased region" description="Low complexity" evidence="1">
    <location>
        <begin position="559"/>
        <end position="575"/>
    </location>
</feature>
<feature type="region of interest" description="Disordered" evidence="1">
    <location>
        <begin position="77"/>
        <end position="119"/>
    </location>
</feature>
<feature type="region of interest" description="Disordered" evidence="1">
    <location>
        <begin position="612"/>
        <end position="637"/>
    </location>
</feature>
<feature type="region of interest" description="Disordered" evidence="1">
    <location>
        <begin position="319"/>
        <end position="351"/>
    </location>
</feature>
<feature type="region of interest" description="Disordered" evidence="1">
    <location>
        <begin position="136"/>
        <end position="169"/>
    </location>
</feature>
<feature type="compositionally biased region" description="Basic and acidic residues" evidence="1">
    <location>
        <begin position="824"/>
        <end position="836"/>
    </location>
</feature>
<feature type="region of interest" description="Disordered" evidence="1">
    <location>
        <begin position="436"/>
        <end position="472"/>
    </location>
</feature>
<dbReference type="EMBL" id="LK056669">
    <property type="protein sequence ID" value="CDR87947.1"/>
    <property type="molecule type" value="Genomic_DNA"/>
</dbReference>
<feature type="region of interest" description="Disordered" evidence="1">
    <location>
        <begin position="702"/>
        <end position="731"/>
    </location>
</feature>
<accession>A0A140KNA0</accession>
<feature type="region of interest" description="Disordered" evidence="1">
    <location>
        <begin position="266"/>
        <end position="306"/>
    </location>
</feature>
<feature type="compositionally biased region" description="Basic and acidic residues" evidence="1">
    <location>
        <begin position="504"/>
        <end position="528"/>
    </location>
</feature>
<proteinExistence type="predicted"/>
<dbReference type="OrthoDB" id="2556718at2759"/>
<feature type="region of interest" description="Disordered" evidence="1">
    <location>
        <begin position="1"/>
        <end position="23"/>
    </location>
</feature>
<feature type="compositionally biased region" description="Low complexity" evidence="1">
    <location>
        <begin position="1"/>
        <end position="14"/>
    </location>
</feature>
<feature type="compositionally biased region" description="Gly residues" evidence="1">
    <location>
        <begin position="455"/>
        <end position="469"/>
    </location>
</feature>
<organism evidence="2">
    <name type="scientific">Sporisorium scitamineum</name>
    <dbReference type="NCBI Taxonomy" id="49012"/>
    <lineage>
        <taxon>Eukaryota</taxon>
        <taxon>Fungi</taxon>
        <taxon>Dikarya</taxon>
        <taxon>Basidiomycota</taxon>
        <taxon>Ustilaginomycotina</taxon>
        <taxon>Ustilaginomycetes</taxon>
        <taxon>Ustilaginales</taxon>
        <taxon>Ustilaginaceae</taxon>
        <taxon>Sporisorium</taxon>
    </lineage>
</organism>
<protein>
    <submittedName>
        <fullName evidence="2">Uncharacterized protein</fullName>
    </submittedName>
</protein>
<feature type="region of interest" description="Disordered" evidence="1">
    <location>
        <begin position="548"/>
        <end position="577"/>
    </location>
</feature>
<dbReference type="AlphaFoldDB" id="A0A140KNA0"/>
<feature type="region of interest" description="Disordered" evidence="1">
    <location>
        <begin position="823"/>
        <end position="851"/>
    </location>
</feature>
<reference evidence="2" key="1">
    <citation type="submission" date="2014-06" db="EMBL/GenBank/DDBJ databases">
        <authorList>
            <person name="Ju J."/>
            <person name="Zhang J."/>
        </authorList>
    </citation>
    <scope>NUCLEOTIDE SEQUENCE</scope>
    <source>
        <strain evidence="2">SscI8</strain>
    </source>
</reference>
<name>A0A140KNA0_9BASI</name>
<gene>
    <name evidence="2" type="ORF">SPSC_03591</name>
</gene>
<feature type="compositionally biased region" description="Low complexity" evidence="1">
    <location>
        <begin position="436"/>
        <end position="454"/>
    </location>
</feature>
<feature type="compositionally biased region" description="Low complexity" evidence="1">
    <location>
        <begin position="613"/>
        <end position="637"/>
    </location>
</feature>